<feature type="region of interest" description="Disordered" evidence="1">
    <location>
        <begin position="314"/>
        <end position="483"/>
    </location>
</feature>
<keyword evidence="3" id="KW-1185">Reference proteome</keyword>
<evidence type="ECO:0000313" key="2">
    <source>
        <dbReference type="EMBL" id="PIC34555.1"/>
    </source>
</evidence>
<dbReference type="EMBL" id="PDUG01000004">
    <property type="protein sequence ID" value="PIC34555.1"/>
    <property type="molecule type" value="Genomic_DNA"/>
</dbReference>
<evidence type="ECO:0000313" key="3">
    <source>
        <dbReference type="Proteomes" id="UP000230233"/>
    </source>
</evidence>
<protein>
    <recommendedName>
        <fullName evidence="4">Tudor domain-containing protein</fullName>
    </recommendedName>
</protein>
<organism evidence="2 3">
    <name type="scientific">Caenorhabditis nigoni</name>
    <dbReference type="NCBI Taxonomy" id="1611254"/>
    <lineage>
        <taxon>Eukaryota</taxon>
        <taxon>Metazoa</taxon>
        <taxon>Ecdysozoa</taxon>
        <taxon>Nematoda</taxon>
        <taxon>Chromadorea</taxon>
        <taxon>Rhabditida</taxon>
        <taxon>Rhabditina</taxon>
        <taxon>Rhabditomorpha</taxon>
        <taxon>Rhabditoidea</taxon>
        <taxon>Rhabditidae</taxon>
        <taxon>Peloderinae</taxon>
        <taxon>Caenorhabditis</taxon>
    </lineage>
</organism>
<feature type="compositionally biased region" description="Basic and acidic residues" evidence="1">
    <location>
        <begin position="361"/>
        <end position="370"/>
    </location>
</feature>
<comment type="caution">
    <text evidence="2">The sequence shown here is derived from an EMBL/GenBank/DDBJ whole genome shotgun (WGS) entry which is preliminary data.</text>
</comment>
<dbReference type="AlphaFoldDB" id="A0A2G5U4T1"/>
<feature type="compositionally biased region" description="Polar residues" evidence="1">
    <location>
        <begin position="332"/>
        <end position="357"/>
    </location>
</feature>
<feature type="compositionally biased region" description="Basic and acidic residues" evidence="1">
    <location>
        <begin position="425"/>
        <end position="471"/>
    </location>
</feature>
<dbReference type="Proteomes" id="UP000230233">
    <property type="component" value="Chromosome IV"/>
</dbReference>
<accession>A0A2G5U4T1</accession>
<proteinExistence type="predicted"/>
<dbReference type="OrthoDB" id="5876365at2759"/>
<dbReference type="PANTHER" id="PTHR38607">
    <property type="entry name" value="PROTEIN CBG00180-RELATED"/>
    <property type="match status" value="1"/>
</dbReference>
<name>A0A2G5U4T1_9PELO</name>
<evidence type="ECO:0008006" key="4">
    <source>
        <dbReference type="Google" id="ProtNLM"/>
    </source>
</evidence>
<reference evidence="3" key="1">
    <citation type="submission" date="2017-10" db="EMBL/GenBank/DDBJ databases">
        <title>Rapid genome shrinkage in a self-fertile nematode reveals novel sperm competition proteins.</title>
        <authorList>
            <person name="Yin D."/>
            <person name="Schwarz E.M."/>
            <person name="Thomas C.G."/>
            <person name="Felde R.L."/>
            <person name="Korf I.F."/>
            <person name="Cutter A.D."/>
            <person name="Schartner C.M."/>
            <person name="Ralston E.J."/>
            <person name="Meyer B.J."/>
            <person name="Haag E.S."/>
        </authorList>
    </citation>
    <scope>NUCLEOTIDE SEQUENCE [LARGE SCALE GENOMIC DNA]</scope>
    <source>
        <strain evidence="3">JU1422</strain>
    </source>
</reference>
<evidence type="ECO:0000256" key="1">
    <source>
        <dbReference type="SAM" id="MobiDB-lite"/>
    </source>
</evidence>
<gene>
    <name evidence="2" type="primary">Cni-B0001.5</name>
    <name evidence="2" type="synonym">Cnig_chr_IV.g14170</name>
    <name evidence="2" type="ORF">B9Z55_014170</name>
</gene>
<sequence>MSGNLRYEEGLVTLYSNKSEAFYAYSNRFSKDIIIDSQYGFEDIVGKWVRMGIDQRLRVREKVEIIDDIFPTRICRRQVEVRVRMRHDGRTDRNMEMFKNDYFGYICDFKGVLNDVQDKAEYDLWIIRFKEDRLNSQWQVSTEQDSIQPLSASNSRQFDNFSPRLTKMKGVVTGYSRRGGFYLAWSDSDQTSTCVLEHDFCPSNTPMLGQWIEFEADHKKRVQKPVNIVRELFETKVANGLAEFYVVFQYIKSYKNDCELFHTEHFGMIWDSYGVVERIEKDAWYRGWIQYEQNFDKKFFWTFSLRQTVDGPYRYRPDSLPSRRGSSDSDRYQISTNRRWSPVSMNNMDRGTNQEALNRNRIPDNDDSYERNSYQSRRHDSGYVPSGIPFVDNREPQSSRTSSSSISRRRSPSPHASCSTNTSRSEPRKNYDENVKQYIPTDRDETKVNRSEKEYTKKISSEEVKEMKQDFPQKPNKNTRKESFDATVDGADKSSNTVDASLKDKFEILKQKNSRICALVKSLTKDESVSFSMQIWSHEDYEELLSLVNSTDE</sequence>
<dbReference type="PANTHER" id="PTHR38607:SF1">
    <property type="entry name" value="MABP DOMAIN-CONTAINING PROTEIN-RELATED"/>
    <property type="match status" value="1"/>
</dbReference>